<organism evidence="2 3">
    <name type="scientific">Rhizophagus clarus</name>
    <dbReference type="NCBI Taxonomy" id="94130"/>
    <lineage>
        <taxon>Eukaryota</taxon>
        <taxon>Fungi</taxon>
        <taxon>Fungi incertae sedis</taxon>
        <taxon>Mucoromycota</taxon>
        <taxon>Glomeromycotina</taxon>
        <taxon>Glomeromycetes</taxon>
        <taxon>Glomerales</taxon>
        <taxon>Glomeraceae</taxon>
        <taxon>Rhizophagus</taxon>
    </lineage>
</organism>
<protein>
    <submittedName>
        <fullName evidence="2">Uncharacterized protein</fullName>
    </submittedName>
</protein>
<dbReference type="EMBL" id="BLAL01000239">
    <property type="protein sequence ID" value="GES94838.1"/>
    <property type="molecule type" value="Genomic_DNA"/>
</dbReference>
<reference evidence="2" key="1">
    <citation type="submission" date="2019-10" db="EMBL/GenBank/DDBJ databases">
        <title>Conservation and host-specific expression of non-tandemly repeated heterogenous ribosome RNA gene in arbuscular mycorrhizal fungi.</title>
        <authorList>
            <person name="Maeda T."/>
            <person name="Kobayashi Y."/>
            <person name="Nakagawa T."/>
            <person name="Ezawa T."/>
            <person name="Yamaguchi K."/>
            <person name="Bino T."/>
            <person name="Nishimoto Y."/>
            <person name="Shigenobu S."/>
            <person name="Kawaguchi M."/>
        </authorList>
    </citation>
    <scope>NUCLEOTIDE SEQUENCE</scope>
    <source>
        <strain evidence="2">HR1</strain>
    </source>
</reference>
<dbReference type="Proteomes" id="UP000615446">
    <property type="component" value="Unassembled WGS sequence"/>
</dbReference>
<evidence type="ECO:0000256" key="1">
    <source>
        <dbReference type="SAM" id="MobiDB-lite"/>
    </source>
</evidence>
<dbReference type="AlphaFoldDB" id="A0A8H3LTX0"/>
<comment type="caution">
    <text evidence="2">The sequence shown here is derived from an EMBL/GenBank/DDBJ whole genome shotgun (WGS) entry which is preliminary data.</text>
</comment>
<accession>A0A8H3LTX0</accession>
<feature type="compositionally biased region" description="Basic and acidic residues" evidence="1">
    <location>
        <begin position="77"/>
        <end position="87"/>
    </location>
</feature>
<name>A0A8H3LTX0_9GLOM</name>
<feature type="region of interest" description="Disordered" evidence="1">
    <location>
        <begin position="77"/>
        <end position="142"/>
    </location>
</feature>
<evidence type="ECO:0000313" key="3">
    <source>
        <dbReference type="Proteomes" id="UP000615446"/>
    </source>
</evidence>
<feature type="compositionally biased region" description="Polar residues" evidence="1">
    <location>
        <begin position="88"/>
        <end position="102"/>
    </location>
</feature>
<proteinExistence type="predicted"/>
<sequence>MSLRPTAVELLQRREVIQALTALGTIGTLPLDEQTTRINDIFGRSAITQDINFQELANYAALEEIKQQKPMKIDLLEKEIKESKTDQSEASMSTPSMPNAQNLKKKKSRKSKKQKKQLEDNPSALKGKDKQEESKKEGKKIT</sequence>
<feature type="compositionally biased region" description="Basic residues" evidence="1">
    <location>
        <begin position="103"/>
        <end position="115"/>
    </location>
</feature>
<feature type="compositionally biased region" description="Basic and acidic residues" evidence="1">
    <location>
        <begin position="126"/>
        <end position="142"/>
    </location>
</feature>
<evidence type="ECO:0000313" key="2">
    <source>
        <dbReference type="EMBL" id="GES94838.1"/>
    </source>
</evidence>
<gene>
    <name evidence="2" type="ORF">RCL2_002154100</name>
</gene>